<dbReference type="EMBL" id="KV875441">
    <property type="protein sequence ID" value="RZR70464.1"/>
    <property type="molecule type" value="Genomic_DNA"/>
</dbReference>
<feature type="compositionally biased region" description="Basic and acidic residues" evidence="1">
    <location>
        <begin position="60"/>
        <end position="71"/>
    </location>
</feature>
<organism evidence="2">
    <name type="scientific">Ensete ventricosum</name>
    <name type="common">Abyssinian banana</name>
    <name type="synonym">Musa ensete</name>
    <dbReference type="NCBI Taxonomy" id="4639"/>
    <lineage>
        <taxon>Eukaryota</taxon>
        <taxon>Viridiplantae</taxon>
        <taxon>Streptophyta</taxon>
        <taxon>Embryophyta</taxon>
        <taxon>Tracheophyta</taxon>
        <taxon>Spermatophyta</taxon>
        <taxon>Magnoliopsida</taxon>
        <taxon>Liliopsida</taxon>
        <taxon>Zingiberales</taxon>
        <taxon>Musaceae</taxon>
        <taxon>Ensete</taxon>
    </lineage>
</organism>
<feature type="region of interest" description="Disordered" evidence="1">
    <location>
        <begin position="42"/>
        <end position="71"/>
    </location>
</feature>
<name>A0A445M8D9_ENSVE</name>
<protein>
    <submittedName>
        <fullName evidence="2">Uncharacterized protein</fullName>
    </submittedName>
</protein>
<evidence type="ECO:0000256" key="1">
    <source>
        <dbReference type="SAM" id="MobiDB-lite"/>
    </source>
</evidence>
<dbReference type="AlphaFoldDB" id="A0A445M8D9"/>
<accession>A0A445M8D9</accession>
<sequence length="71" mass="8318">MPRERRSIESDAWKLARGPHDIHAFRWLLYVTPLRPKSNRRRWTCLPGTRGKSGTVNPADEVRITAEPPRR</sequence>
<gene>
    <name evidence="2" type="ORF">BHM03_00000072</name>
</gene>
<dbReference type="Proteomes" id="UP000290560">
    <property type="component" value="Unassembled WGS sequence"/>
</dbReference>
<reference evidence="2" key="1">
    <citation type="journal article" date="2018" name="Data Brief">
        <title>Genome sequence data from 17 accessions of Ensete ventricosum, a staple food crop for millions in Ethiopia.</title>
        <authorList>
            <person name="Yemataw Z."/>
            <person name="Muzemil S."/>
            <person name="Ambachew D."/>
            <person name="Tripathi L."/>
            <person name="Tesfaye K."/>
            <person name="Chala A."/>
            <person name="Farbos A."/>
            <person name="O'Neill P."/>
            <person name="Moore K."/>
            <person name="Grant M."/>
            <person name="Studholme D.J."/>
        </authorList>
    </citation>
    <scope>NUCLEOTIDE SEQUENCE [LARGE SCALE GENOMIC DNA]</scope>
    <source>
        <tissue evidence="2">Leaf</tissue>
    </source>
</reference>
<evidence type="ECO:0000313" key="2">
    <source>
        <dbReference type="EMBL" id="RZR70464.1"/>
    </source>
</evidence>
<proteinExistence type="predicted"/>